<comment type="caution">
    <text evidence="3">The sequence shown here is derived from an EMBL/GenBank/DDBJ whole genome shotgun (WGS) entry which is preliminary data.</text>
</comment>
<dbReference type="InterPro" id="IPR035912">
    <property type="entry name" value="EHR_sf"/>
</dbReference>
<dbReference type="FunCoup" id="A0A1X2HGR1">
    <property type="interactions" value="12"/>
</dbReference>
<gene>
    <name evidence="3" type="ORF">BCR43DRAFT_490819</name>
</gene>
<dbReference type="Gene3D" id="3.30.2260.10">
    <property type="entry name" value="Enhancer of rudimentary"/>
    <property type="match status" value="1"/>
</dbReference>
<sequence>MTVHTILLTQKDQSPASRTYFDYETIASAMDNIAGLYEQKLQQENPRLGEIQYRAEDLFHFIDSHKEFVALVFDPSSSNYRPRDKEWIKQSLLRHFSNARSDPPQPRQQHQQQRSRGGGGYHRQSRRW</sequence>
<reference evidence="3 4" key="1">
    <citation type="submission" date="2016-07" db="EMBL/GenBank/DDBJ databases">
        <title>Pervasive Adenine N6-methylation of Active Genes in Fungi.</title>
        <authorList>
            <consortium name="DOE Joint Genome Institute"/>
            <person name="Mondo S.J."/>
            <person name="Dannebaum R.O."/>
            <person name="Kuo R.C."/>
            <person name="Labutti K."/>
            <person name="Haridas S."/>
            <person name="Kuo A."/>
            <person name="Salamov A."/>
            <person name="Ahrendt S.R."/>
            <person name="Lipzen A."/>
            <person name="Sullivan W."/>
            <person name="Andreopoulos W.B."/>
            <person name="Clum A."/>
            <person name="Lindquist E."/>
            <person name="Daum C."/>
            <person name="Ramamoorthy G.K."/>
            <person name="Gryganskyi A."/>
            <person name="Culley D."/>
            <person name="Magnuson J.K."/>
            <person name="James T.Y."/>
            <person name="O'Malley M.A."/>
            <person name="Stajich J.E."/>
            <person name="Spatafora J.W."/>
            <person name="Visel A."/>
            <person name="Grigoriev I.V."/>
        </authorList>
    </citation>
    <scope>NUCLEOTIDE SEQUENCE [LARGE SCALE GENOMIC DNA]</scope>
    <source>
        <strain evidence="3 4">NRRL 2496</strain>
    </source>
</reference>
<dbReference type="PANTHER" id="PTHR12373:SF0">
    <property type="entry name" value="ENHANCER OF RUDIMENTARY HOMOLOG"/>
    <property type="match status" value="1"/>
</dbReference>
<evidence type="ECO:0000313" key="3">
    <source>
        <dbReference type="EMBL" id="ORY98072.1"/>
    </source>
</evidence>
<comment type="similarity">
    <text evidence="1">Belongs to the E(R) family.</text>
</comment>
<dbReference type="AlphaFoldDB" id="A0A1X2HGR1"/>
<dbReference type="SUPFAM" id="SSF143875">
    <property type="entry name" value="ERH-like"/>
    <property type="match status" value="1"/>
</dbReference>
<evidence type="ECO:0000313" key="4">
    <source>
        <dbReference type="Proteomes" id="UP000242180"/>
    </source>
</evidence>
<dbReference type="OrthoDB" id="7887808at2759"/>
<evidence type="ECO:0000256" key="1">
    <source>
        <dbReference type="ARBA" id="ARBA00007491"/>
    </source>
</evidence>
<dbReference type="OMA" id="ESRTWSD"/>
<evidence type="ECO:0000256" key="2">
    <source>
        <dbReference type="SAM" id="MobiDB-lite"/>
    </source>
</evidence>
<dbReference type="Pfam" id="PF01133">
    <property type="entry name" value="ER"/>
    <property type="match status" value="1"/>
</dbReference>
<dbReference type="Proteomes" id="UP000242180">
    <property type="component" value="Unassembled WGS sequence"/>
</dbReference>
<feature type="region of interest" description="Disordered" evidence="2">
    <location>
        <begin position="94"/>
        <end position="128"/>
    </location>
</feature>
<accession>A0A1X2HGR1</accession>
<dbReference type="InParanoid" id="A0A1X2HGR1"/>
<organism evidence="3 4">
    <name type="scientific">Syncephalastrum racemosum</name>
    <name type="common">Filamentous fungus</name>
    <dbReference type="NCBI Taxonomy" id="13706"/>
    <lineage>
        <taxon>Eukaryota</taxon>
        <taxon>Fungi</taxon>
        <taxon>Fungi incertae sedis</taxon>
        <taxon>Mucoromycota</taxon>
        <taxon>Mucoromycotina</taxon>
        <taxon>Mucoromycetes</taxon>
        <taxon>Mucorales</taxon>
        <taxon>Syncephalastraceae</taxon>
        <taxon>Syncephalastrum</taxon>
    </lineage>
</organism>
<keyword evidence="4" id="KW-1185">Reference proteome</keyword>
<name>A0A1X2HGR1_SYNRA</name>
<proteinExistence type="inferred from homology"/>
<dbReference type="PANTHER" id="PTHR12373">
    <property type="entry name" value="ENHANCER OF RUDIMENTARY ERH"/>
    <property type="match status" value="1"/>
</dbReference>
<dbReference type="InterPro" id="IPR000781">
    <property type="entry name" value="ERH"/>
</dbReference>
<protein>
    <submittedName>
        <fullName evidence="3">Enhancer of rudimentary-domain-containing protein</fullName>
    </submittedName>
</protein>
<dbReference type="EMBL" id="MCGN01000004">
    <property type="protein sequence ID" value="ORY98072.1"/>
    <property type="molecule type" value="Genomic_DNA"/>
</dbReference>
<dbReference type="STRING" id="13706.A0A1X2HGR1"/>